<reference evidence="2" key="1">
    <citation type="journal article" date="2023" name="Mol. Phylogenet. Evol.">
        <title>Genome-scale phylogeny and comparative genomics of the fungal order Sordariales.</title>
        <authorList>
            <person name="Hensen N."/>
            <person name="Bonometti L."/>
            <person name="Westerberg I."/>
            <person name="Brannstrom I.O."/>
            <person name="Guillou S."/>
            <person name="Cros-Aarteil S."/>
            <person name="Calhoun S."/>
            <person name="Haridas S."/>
            <person name="Kuo A."/>
            <person name="Mondo S."/>
            <person name="Pangilinan J."/>
            <person name="Riley R."/>
            <person name="LaButti K."/>
            <person name="Andreopoulos B."/>
            <person name="Lipzen A."/>
            <person name="Chen C."/>
            <person name="Yan M."/>
            <person name="Daum C."/>
            <person name="Ng V."/>
            <person name="Clum A."/>
            <person name="Steindorff A."/>
            <person name="Ohm R.A."/>
            <person name="Martin F."/>
            <person name="Silar P."/>
            <person name="Natvig D.O."/>
            <person name="Lalanne C."/>
            <person name="Gautier V."/>
            <person name="Ament-Velasquez S.L."/>
            <person name="Kruys A."/>
            <person name="Hutchinson M.I."/>
            <person name="Powell A.J."/>
            <person name="Barry K."/>
            <person name="Miller A.N."/>
            <person name="Grigoriev I.V."/>
            <person name="Debuchy R."/>
            <person name="Gladieux P."/>
            <person name="Hiltunen Thoren M."/>
            <person name="Johannesson H."/>
        </authorList>
    </citation>
    <scope>NUCLEOTIDE SEQUENCE</scope>
    <source>
        <strain evidence="2">PSN293</strain>
    </source>
</reference>
<feature type="region of interest" description="Disordered" evidence="1">
    <location>
        <begin position="1261"/>
        <end position="1293"/>
    </location>
</feature>
<feature type="region of interest" description="Disordered" evidence="1">
    <location>
        <begin position="371"/>
        <end position="391"/>
    </location>
</feature>
<evidence type="ECO:0000313" key="3">
    <source>
        <dbReference type="Proteomes" id="UP001301769"/>
    </source>
</evidence>
<dbReference type="EMBL" id="MU858183">
    <property type="protein sequence ID" value="KAK4210148.1"/>
    <property type="molecule type" value="Genomic_DNA"/>
</dbReference>
<protein>
    <submittedName>
        <fullName evidence="2">Uncharacterized protein</fullName>
    </submittedName>
</protein>
<feature type="compositionally biased region" description="Basic residues" evidence="1">
    <location>
        <begin position="1"/>
        <end position="13"/>
    </location>
</feature>
<name>A0AAN6Y0U8_9PEZI</name>
<feature type="region of interest" description="Disordered" evidence="1">
    <location>
        <begin position="1"/>
        <end position="128"/>
    </location>
</feature>
<dbReference type="PANTHER" id="PTHR40788:SF2">
    <property type="entry name" value="CLR5 DOMAIN-CONTAINING PROTEIN"/>
    <property type="match status" value="1"/>
</dbReference>
<gene>
    <name evidence="2" type="ORF">QBC37DRAFT_403682</name>
</gene>
<accession>A0AAN6Y0U8</accession>
<sequence length="1332" mass="151686">MAKGKNSRKKSRGKASAGPQGTKGDADPQSQGSVDPQGTEDVADPKGKAPADPKGKGKAPADPFVEAEYISDSDDPDRRRPTRGEKGKGLADRSGEDEDPDATESYPDSSDEYSDSDGPEPTALDISKMKKEVKKLRDQVRKQRLNVRSIVSRHWETIQKSWMGMEKKQREKILKGGYKASNPGAGIELPTELFPNVEKLLDGRDASMRGSSAPVDDDKYWYWFLVPQVNLPGLLLDRNFLLFLVERLISPPYVFSEADFTRLFPALFCGAVEKEFDYFRKQGVIIRALDPRYWFELYGRMFDKNTASVKDVNDMGFENNEDIWGVVEEPEHACWIMDVQSFVFRFLFNCCKGILDAAKVPKAELKANQDGPPLWEHELGEPDKLPRGEEMGERDRMLLERPYRNPKMIDLDYIGPTIEEALAPWKLHLERLKLDPGYFARSVALADLTNTWRIRSDGFDFGENAAHDEQMKSDLSIWYHVQTALQKGDYYQRILNHFESALHASKLHSTAYDHSLEIVKHVDVFSELPAGSIIMDDVMEAMWTKHPDRTPETLAKGRKYFENYLKKPPEERKTEALNYLDGVQDMASQSLQERWDEFKAALAVLEEAVEMAVFFQLRQFGWLICEPQMRMFYRRVQVPEGKTPIVVQKKGKWASDVLDEATHKATLEVIDHINELGHPDSENAPPVHNLGKVRRLNKIVEKYKAEGLLHPTPWFMGLLRDSEAILNCHYLLHTIEPYARFNGDSRRESGELVQLESKSWKRFHDILEAHLMWPLVAKEPYINRATSIGRLLRGAESGYSLAASGDPDTAEMKFSRQHYNDLLDHFWHCVHRAAVGASTDDWKEIATFEYDDQDFDDAQVQFARDHARPEGEIDNKTLIPGRWLADHLPDSVKTADDGQLESFVLFARGTYAFQSLLWDSTIPRKRRTMQAVEELEIYRELGESIERCKYFTEIEKTLDGQFLAELKAERDKKAAEWAAHWARVIPSTPEKGGRARSLADSEHDDDGELPLPEAHPDIKTHDLSPEKRLLPQPPARFTEQLKRSPAKPSHVPRRERDRDHDDEGSSSFRIPRTEQMIEALEGPKRRKARLREEKAAKAAAEEAAQAAAAAAAAEEAAAGDHPPKRKFEIRKADYKIWRCMVSNEVSKREAPTLAWDDIVSAIKHMGCTVEQGQGSAVIFTWKTLDVENDLDPRIPRFGGIEKYRPGRPREWHAPHGKKENNLGYANYRRMGRALMEQWDWTWDRFELVRGGRRVTAEGTSLVGEHSADDEPEAGPAHQAAPEVHEPPPIVPIEDDDEAFEIPEGALNIDAMPLLRPGVVPIRRRQRTPPSTP</sequence>
<comment type="caution">
    <text evidence="2">The sequence shown here is derived from an EMBL/GenBank/DDBJ whole genome shotgun (WGS) entry which is preliminary data.</text>
</comment>
<keyword evidence="3" id="KW-1185">Reference proteome</keyword>
<dbReference type="Proteomes" id="UP001301769">
    <property type="component" value="Unassembled WGS sequence"/>
</dbReference>
<feature type="compositionally biased region" description="Basic and acidic residues" evidence="1">
    <location>
        <begin position="375"/>
        <end position="391"/>
    </location>
</feature>
<organism evidence="2 3">
    <name type="scientific">Rhypophila decipiens</name>
    <dbReference type="NCBI Taxonomy" id="261697"/>
    <lineage>
        <taxon>Eukaryota</taxon>
        <taxon>Fungi</taxon>
        <taxon>Dikarya</taxon>
        <taxon>Ascomycota</taxon>
        <taxon>Pezizomycotina</taxon>
        <taxon>Sordariomycetes</taxon>
        <taxon>Sordariomycetidae</taxon>
        <taxon>Sordariales</taxon>
        <taxon>Naviculisporaceae</taxon>
        <taxon>Rhypophila</taxon>
    </lineage>
</organism>
<feature type="compositionally biased region" description="Acidic residues" evidence="1">
    <location>
        <begin position="109"/>
        <end position="118"/>
    </location>
</feature>
<feature type="compositionally biased region" description="Basic and acidic residues" evidence="1">
    <location>
        <begin position="1014"/>
        <end position="1029"/>
    </location>
</feature>
<feature type="compositionally biased region" description="Basic and acidic residues" evidence="1">
    <location>
        <begin position="1052"/>
        <end position="1063"/>
    </location>
</feature>
<evidence type="ECO:0000313" key="2">
    <source>
        <dbReference type="EMBL" id="KAK4210148.1"/>
    </source>
</evidence>
<feature type="region of interest" description="Disordered" evidence="1">
    <location>
        <begin position="986"/>
        <end position="1091"/>
    </location>
</feature>
<dbReference type="PANTHER" id="PTHR40788">
    <property type="entry name" value="CLR5 DOMAIN-CONTAINING PROTEIN-RELATED"/>
    <property type="match status" value="1"/>
</dbReference>
<feature type="compositionally biased region" description="Basic and acidic residues" evidence="1">
    <location>
        <begin position="43"/>
        <end position="55"/>
    </location>
</feature>
<evidence type="ECO:0000256" key="1">
    <source>
        <dbReference type="SAM" id="MobiDB-lite"/>
    </source>
</evidence>
<reference evidence="2" key="2">
    <citation type="submission" date="2023-05" db="EMBL/GenBank/DDBJ databases">
        <authorList>
            <consortium name="Lawrence Berkeley National Laboratory"/>
            <person name="Steindorff A."/>
            <person name="Hensen N."/>
            <person name="Bonometti L."/>
            <person name="Westerberg I."/>
            <person name="Brannstrom I.O."/>
            <person name="Guillou S."/>
            <person name="Cros-Aarteil S."/>
            <person name="Calhoun S."/>
            <person name="Haridas S."/>
            <person name="Kuo A."/>
            <person name="Mondo S."/>
            <person name="Pangilinan J."/>
            <person name="Riley R."/>
            <person name="Labutti K."/>
            <person name="Andreopoulos B."/>
            <person name="Lipzen A."/>
            <person name="Chen C."/>
            <person name="Yanf M."/>
            <person name="Daum C."/>
            <person name="Ng V."/>
            <person name="Clum A."/>
            <person name="Ohm R."/>
            <person name="Martin F."/>
            <person name="Silar P."/>
            <person name="Natvig D."/>
            <person name="Lalanne C."/>
            <person name="Gautier V."/>
            <person name="Ament-Velasquez S.L."/>
            <person name="Kruys A."/>
            <person name="Hutchinson M.I."/>
            <person name="Powell A.J."/>
            <person name="Barry K."/>
            <person name="Miller A.N."/>
            <person name="Grigoriev I.V."/>
            <person name="Debuchy R."/>
            <person name="Gladieux P."/>
            <person name="Thoren M.H."/>
            <person name="Johannesson H."/>
        </authorList>
    </citation>
    <scope>NUCLEOTIDE SEQUENCE</scope>
    <source>
        <strain evidence="2">PSN293</strain>
    </source>
</reference>
<feature type="compositionally biased region" description="Basic and acidic residues" evidence="1">
    <location>
        <begin position="991"/>
        <end position="1001"/>
    </location>
</feature>
<feature type="compositionally biased region" description="Basic and acidic residues" evidence="1">
    <location>
        <begin position="76"/>
        <end position="94"/>
    </location>
</feature>
<proteinExistence type="predicted"/>